<dbReference type="PROSITE" id="PS52015">
    <property type="entry name" value="TONB_CTD"/>
    <property type="match status" value="2"/>
</dbReference>
<feature type="transmembrane region" description="Helical" evidence="5">
    <location>
        <begin position="15"/>
        <end position="36"/>
    </location>
</feature>
<dbReference type="GO" id="GO:0016020">
    <property type="term" value="C:membrane"/>
    <property type="evidence" value="ECO:0007669"/>
    <property type="project" value="UniProtKB-SubCell"/>
</dbReference>
<dbReference type="InterPro" id="IPR037682">
    <property type="entry name" value="TonB_C"/>
</dbReference>
<dbReference type="Gene3D" id="3.30.1150.10">
    <property type="match status" value="2"/>
</dbReference>
<evidence type="ECO:0000259" key="6">
    <source>
        <dbReference type="PROSITE" id="PS52015"/>
    </source>
</evidence>
<dbReference type="EMBL" id="CP042806">
    <property type="protein sequence ID" value="QEE27881.1"/>
    <property type="molecule type" value="Genomic_DNA"/>
</dbReference>
<dbReference type="RefSeq" id="WP_147647071.1">
    <property type="nucleotide sequence ID" value="NZ_CP042806.1"/>
</dbReference>
<dbReference type="Pfam" id="PF05569">
    <property type="entry name" value="Peptidase_M56"/>
    <property type="match status" value="1"/>
</dbReference>
<feature type="transmembrane region" description="Helical" evidence="5">
    <location>
        <begin position="110"/>
        <end position="131"/>
    </location>
</feature>
<dbReference type="GO" id="GO:0055085">
    <property type="term" value="P:transmembrane transport"/>
    <property type="evidence" value="ECO:0007669"/>
    <property type="project" value="InterPro"/>
</dbReference>
<dbReference type="PANTHER" id="PTHR34978">
    <property type="entry name" value="POSSIBLE SENSOR-TRANSDUCER PROTEIN BLAR"/>
    <property type="match status" value="1"/>
</dbReference>
<keyword evidence="3 5" id="KW-1133">Transmembrane helix</keyword>
<dbReference type="Pfam" id="PF03544">
    <property type="entry name" value="TonB_C"/>
    <property type="match status" value="2"/>
</dbReference>
<dbReference type="Gene3D" id="3.30.2010.10">
    <property type="entry name" value="Metalloproteases ('zincins'), catalytic domain"/>
    <property type="match status" value="1"/>
</dbReference>
<organism evidence="7 8">
    <name type="scientific">Terriglobus albidus</name>
    <dbReference type="NCBI Taxonomy" id="1592106"/>
    <lineage>
        <taxon>Bacteria</taxon>
        <taxon>Pseudomonadati</taxon>
        <taxon>Acidobacteriota</taxon>
        <taxon>Terriglobia</taxon>
        <taxon>Terriglobales</taxon>
        <taxon>Acidobacteriaceae</taxon>
        <taxon>Terriglobus</taxon>
    </lineage>
</organism>
<keyword evidence="2 5" id="KW-0812">Transmembrane</keyword>
<dbReference type="PANTHER" id="PTHR34978:SF3">
    <property type="entry name" value="SLR0241 PROTEIN"/>
    <property type="match status" value="1"/>
</dbReference>
<dbReference type="Proteomes" id="UP000321820">
    <property type="component" value="Chromosome"/>
</dbReference>
<evidence type="ECO:0000256" key="5">
    <source>
        <dbReference type="SAM" id="Phobius"/>
    </source>
</evidence>
<dbReference type="InterPro" id="IPR008756">
    <property type="entry name" value="Peptidase_M56"/>
</dbReference>
<evidence type="ECO:0000313" key="8">
    <source>
        <dbReference type="Proteomes" id="UP000321820"/>
    </source>
</evidence>
<evidence type="ECO:0000256" key="1">
    <source>
        <dbReference type="ARBA" id="ARBA00004167"/>
    </source>
</evidence>
<sequence>MTTGQYLAHVFGWTLLHFCWQGTLIALLLACVLALLSKHSPQLRYGVCCAALALNLVTLAITFERVAVNDGGRLRHAVVSPNGWFGGVPEDLVQVTPSRLDELEQALDHSLPVVVIVWSLGFALCVTRLSLGLAAARRLRLTGTMPASIEETHLFLALRERIGIDRPVRLLRSAVVQVPAVVGWLRPVVLIPIGALAGLSQVQIEAIFAHELAHIRRHDYLVGILQSVAESLLFYHPAVWWISHQIRKERELCCDDLAVSWTGDPVLYAHALFQLAAQRSNSPAITLNANGGSLTMRIRRLLNQNNPPAVQPFAVLSVLALAFIVAGVCFSSAQAQHSLTAVDRLNMIHAITGVHSVIDTASKESSDLMVAKVAQPAQPLLTTADLSTLAVADQKEQEKKKPIRVSASIMAGQIVSTVNPVYPEAARKARIEGTVVLHAIISETGDVMALQVLSGPTALLDSAIDAVQQWKYKPYLLNGQPIEVSTTISVTYSISDESSAVAPCTTQNSGCTMPVLLSAVEPEYPSQAREAKSSGVVIVSLTVDEKGTPQNLAVFSSAGHGFDEKALEAVRRYRFQPATRNGLPTVAELKITVNFQLF</sequence>
<dbReference type="SUPFAM" id="SSF74653">
    <property type="entry name" value="TolA/TonB C-terminal domain"/>
    <property type="match status" value="2"/>
</dbReference>
<protein>
    <submittedName>
        <fullName evidence="7">M56 family metallopeptidase</fullName>
    </submittedName>
</protein>
<dbReference type="InterPro" id="IPR052173">
    <property type="entry name" value="Beta-lactam_resp_regulator"/>
</dbReference>
<feature type="domain" description="TonB C-terminal" evidence="6">
    <location>
        <begin position="407"/>
        <end position="501"/>
    </location>
</feature>
<keyword evidence="4 5" id="KW-0472">Membrane</keyword>
<gene>
    <name evidence="7" type="ORF">FTW19_07665</name>
</gene>
<dbReference type="NCBIfam" id="TIGR01352">
    <property type="entry name" value="tonB_Cterm"/>
    <property type="match status" value="2"/>
</dbReference>
<comment type="subcellular location">
    <subcellularLocation>
        <location evidence="1">Membrane</location>
        <topology evidence="1">Single-pass membrane protein</topology>
    </subcellularLocation>
</comment>
<dbReference type="AlphaFoldDB" id="A0A5B9EBQ2"/>
<feature type="domain" description="TonB C-terminal" evidence="6">
    <location>
        <begin position="509"/>
        <end position="598"/>
    </location>
</feature>
<proteinExistence type="predicted"/>
<dbReference type="CDD" id="cd07341">
    <property type="entry name" value="M56_BlaR1_MecR1_like"/>
    <property type="match status" value="1"/>
</dbReference>
<evidence type="ECO:0000313" key="7">
    <source>
        <dbReference type="EMBL" id="QEE27881.1"/>
    </source>
</evidence>
<evidence type="ECO:0000256" key="3">
    <source>
        <dbReference type="ARBA" id="ARBA00022989"/>
    </source>
</evidence>
<feature type="transmembrane region" description="Helical" evidence="5">
    <location>
        <begin position="43"/>
        <end position="63"/>
    </location>
</feature>
<feature type="transmembrane region" description="Helical" evidence="5">
    <location>
        <begin position="309"/>
        <end position="333"/>
    </location>
</feature>
<evidence type="ECO:0000256" key="2">
    <source>
        <dbReference type="ARBA" id="ARBA00022692"/>
    </source>
</evidence>
<dbReference type="OrthoDB" id="110340at2"/>
<reference evidence="7 8" key="1">
    <citation type="submission" date="2019-08" db="EMBL/GenBank/DDBJ databases">
        <title>Complete genome sequence of Terriglobus albidus strain ORNL.</title>
        <authorList>
            <person name="Podar M."/>
        </authorList>
    </citation>
    <scope>NUCLEOTIDE SEQUENCE [LARGE SCALE GENOMIC DNA]</scope>
    <source>
        <strain evidence="7 8">ORNL</strain>
    </source>
</reference>
<dbReference type="KEGG" id="talb:FTW19_07665"/>
<accession>A0A5B9EBQ2</accession>
<dbReference type="InterPro" id="IPR006260">
    <property type="entry name" value="TonB/TolA_C"/>
</dbReference>
<keyword evidence="8" id="KW-1185">Reference proteome</keyword>
<evidence type="ECO:0000256" key="4">
    <source>
        <dbReference type="ARBA" id="ARBA00023136"/>
    </source>
</evidence>
<name>A0A5B9EBQ2_9BACT</name>